<dbReference type="EMBL" id="JARBHB010000007">
    <property type="protein sequence ID" value="KAJ8878416.1"/>
    <property type="molecule type" value="Genomic_DNA"/>
</dbReference>
<gene>
    <name evidence="2" type="ORF">PR048_018994</name>
</gene>
<sequence length="677" mass="73618">MFGNFSARPLERTTFSRSNSHASLTSCWRRVLSDVTTTFLCSSRRGLPTPLLKPVRGKASTFENNLQGKKKTPSVTKGCSRTSEKLKVTTNSACRRTCAVHMRRTSTHREMKLKKKTSTFPCVCEWERYAAAKHLSLWGRGGVVVRQLASHRVRLLAGSLPGFRTCRTMPLVGVVFSGMSLFPRPCIPALLHTHLASHSSALKNSMLRRVLQWHVRGHGSRKRTRNALRVQSTMARMRDADDVRIHVRQLRHLPTFPCPRIRVANRNRVFGLLILDSVVNVVYPATKWLKFIRNRQLVPLTYPCIVERAQEQPNSLPPSLSLPLFPALALFCVGEPGSRFNAVDLSAGPCNRPVANFSSVNGRLGAGARLRLRSVEDSLQRPAGDGGKLPATWPGDVATSLAPASSRAARAVPPPCSNPPRRCQQHSTKHAPEHMACAKINTADTQASVAAAAVPQANPFHPTTLPFLSHVRLALSTGCLSIINSRPACVAPLNSRHPPTNVAGAVQAYLIDSRRQSVKGGKGKQQLHNGIVGEKNDSPSDILSKREKLPTPSKGGDRLKEYGGVGSRSTPAKPTCAAAMSASFPPLQSVTSAAPPPPPITFDVRGACRLTNARKNRVTVAERLSRSPPTKANRVRYPAGSLRIFASVGTVPDDALGGRAFSGFSRLPRPFIPAPLH</sequence>
<dbReference type="Proteomes" id="UP001159363">
    <property type="component" value="Chromosome 6"/>
</dbReference>
<evidence type="ECO:0000313" key="2">
    <source>
        <dbReference type="EMBL" id="KAJ8878416.1"/>
    </source>
</evidence>
<keyword evidence="3" id="KW-1185">Reference proteome</keyword>
<comment type="caution">
    <text evidence="2">The sequence shown here is derived from an EMBL/GenBank/DDBJ whole genome shotgun (WGS) entry which is preliminary data.</text>
</comment>
<protein>
    <submittedName>
        <fullName evidence="2">Uncharacterized protein</fullName>
    </submittedName>
</protein>
<evidence type="ECO:0000256" key="1">
    <source>
        <dbReference type="SAM" id="MobiDB-lite"/>
    </source>
</evidence>
<accession>A0ABQ9H283</accession>
<organism evidence="2 3">
    <name type="scientific">Dryococelus australis</name>
    <dbReference type="NCBI Taxonomy" id="614101"/>
    <lineage>
        <taxon>Eukaryota</taxon>
        <taxon>Metazoa</taxon>
        <taxon>Ecdysozoa</taxon>
        <taxon>Arthropoda</taxon>
        <taxon>Hexapoda</taxon>
        <taxon>Insecta</taxon>
        <taxon>Pterygota</taxon>
        <taxon>Neoptera</taxon>
        <taxon>Polyneoptera</taxon>
        <taxon>Phasmatodea</taxon>
        <taxon>Verophasmatodea</taxon>
        <taxon>Anareolatae</taxon>
        <taxon>Phasmatidae</taxon>
        <taxon>Eurycanthinae</taxon>
        <taxon>Dryococelus</taxon>
    </lineage>
</organism>
<proteinExistence type="predicted"/>
<evidence type="ECO:0000313" key="3">
    <source>
        <dbReference type="Proteomes" id="UP001159363"/>
    </source>
</evidence>
<reference evidence="2 3" key="1">
    <citation type="submission" date="2023-02" db="EMBL/GenBank/DDBJ databases">
        <title>LHISI_Scaffold_Assembly.</title>
        <authorList>
            <person name="Stuart O.P."/>
            <person name="Cleave R."/>
            <person name="Magrath M.J.L."/>
            <person name="Mikheyev A.S."/>
        </authorList>
    </citation>
    <scope>NUCLEOTIDE SEQUENCE [LARGE SCALE GENOMIC DNA]</scope>
    <source>
        <strain evidence="2">Daus_M_001</strain>
        <tissue evidence="2">Leg muscle</tissue>
    </source>
</reference>
<feature type="region of interest" description="Disordered" evidence="1">
    <location>
        <begin position="516"/>
        <end position="570"/>
    </location>
</feature>
<feature type="compositionally biased region" description="Basic and acidic residues" evidence="1">
    <location>
        <begin position="534"/>
        <end position="561"/>
    </location>
</feature>
<name>A0ABQ9H283_9NEOP</name>